<protein>
    <submittedName>
        <fullName evidence="2">Uncharacterized protein</fullName>
    </submittedName>
</protein>
<evidence type="ECO:0000256" key="1">
    <source>
        <dbReference type="SAM" id="MobiDB-lite"/>
    </source>
</evidence>
<proteinExistence type="predicted"/>
<organism evidence="2 3">
    <name type="scientific">Asparagus officinalis</name>
    <name type="common">Garden asparagus</name>
    <dbReference type="NCBI Taxonomy" id="4686"/>
    <lineage>
        <taxon>Eukaryota</taxon>
        <taxon>Viridiplantae</taxon>
        <taxon>Streptophyta</taxon>
        <taxon>Embryophyta</taxon>
        <taxon>Tracheophyta</taxon>
        <taxon>Spermatophyta</taxon>
        <taxon>Magnoliopsida</taxon>
        <taxon>Liliopsida</taxon>
        <taxon>Asparagales</taxon>
        <taxon>Asparagaceae</taxon>
        <taxon>Asparagoideae</taxon>
        <taxon>Asparagus</taxon>
    </lineage>
</organism>
<feature type="region of interest" description="Disordered" evidence="1">
    <location>
        <begin position="138"/>
        <end position="179"/>
    </location>
</feature>
<accession>A0A5P1ECC4</accession>
<name>A0A5P1ECC4_ASPOF</name>
<dbReference type="AlphaFoldDB" id="A0A5P1ECC4"/>
<sequence>MGMQEVVEDVVGARLKGFLYTMNAYASFTTDRDKMIYMVDDIDGLITDANRILQEKYNDVNDQPIYYKTPSADDGGLAKIAYKDLMTANEELKDIFDTRKELNTEVYSEELIVNTVQIFRYMRRIGLRVLKELRQYVRDDSPNDGNKDNETGGDLDRGKRRKPTEEREENNEAYEGQKK</sequence>
<reference evidence="3" key="1">
    <citation type="journal article" date="2017" name="Nat. Commun.">
        <title>The asparagus genome sheds light on the origin and evolution of a young Y chromosome.</title>
        <authorList>
            <person name="Harkess A."/>
            <person name="Zhou J."/>
            <person name="Xu C."/>
            <person name="Bowers J.E."/>
            <person name="Van der Hulst R."/>
            <person name="Ayyampalayam S."/>
            <person name="Mercati F."/>
            <person name="Riccardi P."/>
            <person name="McKain M.R."/>
            <person name="Kakrana A."/>
            <person name="Tang H."/>
            <person name="Ray J."/>
            <person name="Groenendijk J."/>
            <person name="Arikit S."/>
            <person name="Mathioni S.M."/>
            <person name="Nakano M."/>
            <person name="Shan H."/>
            <person name="Telgmann-Rauber A."/>
            <person name="Kanno A."/>
            <person name="Yue Z."/>
            <person name="Chen H."/>
            <person name="Li W."/>
            <person name="Chen Y."/>
            <person name="Xu X."/>
            <person name="Zhang Y."/>
            <person name="Luo S."/>
            <person name="Chen H."/>
            <person name="Gao J."/>
            <person name="Mao Z."/>
            <person name="Pires J.C."/>
            <person name="Luo M."/>
            <person name="Kudrna D."/>
            <person name="Wing R.A."/>
            <person name="Meyers B.C."/>
            <person name="Yi K."/>
            <person name="Kong H."/>
            <person name="Lavrijsen P."/>
            <person name="Sunseri F."/>
            <person name="Falavigna A."/>
            <person name="Ye Y."/>
            <person name="Leebens-Mack J.H."/>
            <person name="Chen G."/>
        </authorList>
    </citation>
    <scope>NUCLEOTIDE SEQUENCE [LARGE SCALE GENOMIC DNA]</scope>
    <source>
        <strain evidence="3">cv. DH0086</strain>
    </source>
</reference>
<dbReference type="Proteomes" id="UP000243459">
    <property type="component" value="Chromosome 7"/>
</dbReference>
<dbReference type="EMBL" id="CM007387">
    <property type="protein sequence ID" value="ONK63464.1"/>
    <property type="molecule type" value="Genomic_DNA"/>
</dbReference>
<gene>
    <name evidence="2" type="ORF">A4U43_C07F15420</name>
</gene>
<evidence type="ECO:0000313" key="2">
    <source>
        <dbReference type="EMBL" id="ONK63464.1"/>
    </source>
</evidence>
<evidence type="ECO:0000313" key="3">
    <source>
        <dbReference type="Proteomes" id="UP000243459"/>
    </source>
</evidence>
<dbReference type="Gramene" id="ONK63464">
    <property type="protein sequence ID" value="ONK63464"/>
    <property type="gene ID" value="A4U43_C07F15420"/>
</dbReference>
<keyword evidence="3" id="KW-1185">Reference proteome</keyword>
<feature type="compositionally biased region" description="Basic and acidic residues" evidence="1">
    <location>
        <begin position="138"/>
        <end position="157"/>
    </location>
</feature>